<name>A0A7S4C3J6_CHRCT</name>
<keyword evidence="1" id="KW-0175">Coiled coil</keyword>
<reference evidence="3" key="1">
    <citation type="submission" date="2021-01" db="EMBL/GenBank/DDBJ databases">
        <authorList>
            <person name="Corre E."/>
            <person name="Pelletier E."/>
            <person name="Niang G."/>
            <person name="Scheremetjew M."/>
            <person name="Finn R."/>
            <person name="Kale V."/>
            <person name="Holt S."/>
            <person name="Cochrane G."/>
            <person name="Meng A."/>
            <person name="Brown T."/>
            <person name="Cohen L."/>
        </authorList>
    </citation>
    <scope>NUCLEOTIDE SEQUENCE</scope>
    <source>
        <strain evidence="3">CCMP645</strain>
    </source>
</reference>
<evidence type="ECO:0000313" key="3">
    <source>
        <dbReference type="EMBL" id="CAE0785855.1"/>
    </source>
</evidence>
<evidence type="ECO:0000256" key="1">
    <source>
        <dbReference type="SAM" id="Coils"/>
    </source>
</evidence>
<evidence type="ECO:0000259" key="2">
    <source>
        <dbReference type="Pfam" id="PF01145"/>
    </source>
</evidence>
<dbReference type="EMBL" id="HBIZ01062286">
    <property type="protein sequence ID" value="CAE0785855.1"/>
    <property type="molecule type" value="Transcribed_RNA"/>
</dbReference>
<sequence>MKPSSMKASASDQQRSSMSTWPIPKLYAAENACVRKPGLSGPEVASDLPIPNIPNYVCKFDPDDPSKSFESIGIRAISPKTSVFGNGYTVPPGSIDIAMHDGVQFALLPGRHAYRMMRLRLKPYVFKSRLTLDDRVGGTQTFDGGFKITVGPNQVGLLFNVPTADTNEAANAKPEARMGGGIVLLPPGIWLTRAPVKCAMRRFEVSTTFTGERGDAGTLVQELGIEGLDAKPRLMYVPYNHSAIFIDGTRVQICDQGFHWAAPGIEIAGPWPHAQQRLAFEVGANTLDNIAMRVEVECWIQLVDPETYVRMAGKEALTSFVRSKISARITQHVAQIHALSATIRKLRPDAAKRLVPVGELMADAFVGENADEQMITTPLQSDSINDEESVMSRMKSVINEVRGFVDGRVDSPYSLAVEAQEVMGEVGVQIVQVAALMVRLPQNIEKQMTDANELTIRAQSEMGISEARAEQHIAAKMNEIKKKKVDRDEEMRDAENKVNVQRALARLAEAEEFAKRQAKRAEQKVEQALEMQALEHKQVREQKRIATDIVLLNHEKELLALQDEMEESRMALEKKRQQREALAADTKAYTLSTLAKAEREKVNKQTLLDSIMTNLGKPLQGSKIVSFVGGAGEGSSGDVGLMRSVAPQVVMMREILSHTDGLLNDGARSKN</sequence>
<proteinExistence type="predicted"/>
<accession>A0A7S4C3J6</accession>
<feature type="coiled-coil region" evidence="1">
    <location>
        <begin position="477"/>
        <end position="585"/>
    </location>
</feature>
<protein>
    <recommendedName>
        <fullName evidence="2">Band 7 domain-containing protein</fullName>
    </recommendedName>
</protein>
<dbReference type="AlphaFoldDB" id="A0A7S4C3J6"/>
<dbReference type="Pfam" id="PF01145">
    <property type="entry name" value="Band_7"/>
    <property type="match status" value="1"/>
</dbReference>
<organism evidence="3">
    <name type="scientific">Chrysotila carterae</name>
    <name type="common">Marine alga</name>
    <name type="synonym">Syracosphaera carterae</name>
    <dbReference type="NCBI Taxonomy" id="13221"/>
    <lineage>
        <taxon>Eukaryota</taxon>
        <taxon>Haptista</taxon>
        <taxon>Haptophyta</taxon>
        <taxon>Prymnesiophyceae</taxon>
        <taxon>Isochrysidales</taxon>
        <taxon>Isochrysidaceae</taxon>
        <taxon>Chrysotila</taxon>
    </lineage>
</organism>
<feature type="domain" description="Band 7" evidence="2">
    <location>
        <begin position="246"/>
        <end position="470"/>
    </location>
</feature>
<gene>
    <name evidence="3" type="ORF">PCAR00345_LOCUS38563</name>
</gene>
<dbReference type="InterPro" id="IPR001107">
    <property type="entry name" value="Band_7"/>
</dbReference>